<dbReference type="GO" id="GO:0045022">
    <property type="term" value="P:early endosome to late endosome transport"/>
    <property type="evidence" value="ECO:0007669"/>
    <property type="project" value="TreeGrafter"/>
</dbReference>
<dbReference type="SMART" id="SM00167">
    <property type="entry name" value="VPS9"/>
    <property type="match status" value="1"/>
</dbReference>
<dbReference type="GO" id="GO:0097422">
    <property type="term" value="C:tubular endosome"/>
    <property type="evidence" value="ECO:0007669"/>
    <property type="project" value="TreeGrafter"/>
</dbReference>
<dbReference type="GO" id="GO:0030133">
    <property type="term" value="C:transport vesicle"/>
    <property type="evidence" value="ECO:0007669"/>
    <property type="project" value="TreeGrafter"/>
</dbReference>
<dbReference type="InterPro" id="IPR051248">
    <property type="entry name" value="UPF0507/Ank_repeat_27"/>
</dbReference>
<dbReference type="GO" id="GO:0005886">
    <property type="term" value="C:plasma membrane"/>
    <property type="evidence" value="ECO:0007669"/>
    <property type="project" value="TreeGrafter"/>
</dbReference>
<evidence type="ECO:0000313" key="3">
    <source>
        <dbReference type="Proteomes" id="UP000235965"/>
    </source>
</evidence>
<dbReference type="InterPro" id="IPR037191">
    <property type="entry name" value="VPS9_dom_sf"/>
</dbReference>
<dbReference type="Gene3D" id="1.20.1050.80">
    <property type="entry name" value="VPS9 domain"/>
    <property type="match status" value="1"/>
</dbReference>
<dbReference type="PROSITE" id="PS51205">
    <property type="entry name" value="VPS9"/>
    <property type="match status" value="1"/>
</dbReference>
<dbReference type="GO" id="GO:0005769">
    <property type="term" value="C:early endosome"/>
    <property type="evidence" value="ECO:0007669"/>
    <property type="project" value="TreeGrafter"/>
</dbReference>
<dbReference type="OrthoDB" id="411646at2759"/>
<dbReference type="EMBL" id="NEVH01022362">
    <property type="protein sequence ID" value="PNF18905.1"/>
    <property type="molecule type" value="Genomic_DNA"/>
</dbReference>
<dbReference type="Proteomes" id="UP000235965">
    <property type="component" value="Unassembled WGS sequence"/>
</dbReference>
<dbReference type="GO" id="GO:0005770">
    <property type="term" value="C:late endosome"/>
    <property type="evidence" value="ECO:0007669"/>
    <property type="project" value="TreeGrafter"/>
</dbReference>
<name>A0A2J7PRD9_9NEOP</name>
<keyword evidence="3" id="KW-1185">Reference proteome</keyword>
<gene>
    <name evidence="2" type="ORF">B7P43_G01383</name>
</gene>
<dbReference type="PANTHER" id="PTHR24170:SF1">
    <property type="entry name" value="DOMAIN PROTEIN, PUTATIVE (AFU_ORTHOLOGUE AFUA_1G09870)-RELATED"/>
    <property type="match status" value="1"/>
</dbReference>
<dbReference type="GO" id="GO:0005085">
    <property type="term" value="F:guanyl-nucleotide exchange factor activity"/>
    <property type="evidence" value="ECO:0007669"/>
    <property type="project" value="TreeGrafter"/>
</dbReference>
<dbReference type="STRING" id="105785.A0A2J7PRD9"/>
<dbReference type="AlphaFoldDB" id="A0A2J7PRD9"/>
<dbReference type="InterPro" id="IPR003123">
    <property type="entry name" value="VPS9"/>
</dbReference>
<comment type="caution">
    <text evidence="2">The sequence shown here is derived from an EMBL/GenBank/DDBJ whole genome shotgun (WGS) entry which is preliminary data.</text>
</comment>
<dbReference type="InParanoid" id="A0A2J7PRD9"/>
<proteinExistence type="predicted"/>
<reference evidence="2 3" key="1">
    <citation type="submission" date="2017-12" db="EMBL/GenBank/DDBJ databases">
        <title>Hemimetabolous genomes reveal molecular basis of termite eusociality.</title>
        <authorList>
            <person name="Harrison M.C."/>
            <person name="Jongepier E."/>
            <person name="Robertson H.M."/>
            <person name="Arning N."/>
            <person name="Bitard-Feildel T."/>
            <person name="Chao H."/>
            <person name="Childers C.P."/>
            <person name="Dinh H."/>
            <person name="Doddapaneni H."/>
            <person name="Dugan S."/>
            <person name="Gowin J."/>
            <person name="Greiner C."/>
            <person name="Han Y."/>
            <person name="Hu H."/>
            <person name="Hughes D.S.T."/>
            <person name="Huylmans A.-K."/>
            <person name="Kemena C."/>
            <person name="Kremer L.P.M."/>
            <person name="Lee S.L."/>
            <person name="Lopez-Ezquerra A."/>
            <person name="Mallet L."/>
            <person name="Monroy-Kuhn J.M."/>
            <person name="Moser A."/>
            <person name="Murali S.C."/>
            <person name="Muzny D.M."/>
            <person name="Otani S."/>
            <person name="Piulachs M.-D."/>
            <person name="Poelchau M."/>
            <person name="Qu J."/>
            <person name="Schaub F."/>
            <person name="Wada-Katsumata A."/>
            <person name="Worley K.C."/>
            <person name="Xie Q."/>
            <person name="Ylla G."/>
            <person name="Poulsen M."/>
            <person name="Gibbs R.A."/>
            <person name="Schal C."/>
            <person name="Richards S."/>
            <person name="Belles X."/>
            <person name="Korb J."/>
            <person name="Bornberg-Bauer E."/>
        </authorList>
    </citation>
    <scope>NUCLEOTIDE SEQUENCE [LARGE SCALE GENOMIC DNA]</scope>
    <source>
        <tissue evidence="2">Whole body</tissue>
    </source>
</reference>
<dbReference type="GO" id="GO:0000149">
    <property type="term" value="F:SNARE binding"/>
    <property type="evidence" value="ECO:0007669"/>
    <property type="project" value="TreeGrafter"/>
</dbReference>
<organism evidence="2 3">
    <name type="scientific">Cryptotermes secundus</name>
    <dbReference type="NCBI Taxonomy" id="105785"/>
    <lineage>
        <taxon>Eukaryota</taxon>
        <taxon>Metazoa</taxon>
        <taxon>Ecdysozoa</taxon>
        <taxon>Arthropoda</taxon>
        <taxon>Hexapoda</taxon>
        <taxon>Insecta</taxon>
        <taxon>Pterygota</taxon>
        <taxon>Neoptera</taxon>
        <taxon>Polyneoptera</taxon>
        <taxon>Dictyoptera</taxon>
        <taxon>Blattodea</taxon>
        <taxon>Blattoidea</taxon>
        <taxon>Termitoidae</taxon>
        <taxon>Kalotermitidae</taxon>
        <taxon>Cryptotermitinae</taxon>
        <taxon>Cryptotermes</taxon>
    </lineage>
</organism>
<sequence>MATDEIEYNAYYHTLQNKFRRKYEQALSRCWMICVPCSRALRGLNITEEFVELHILRPSPSFSSHYASTDEGSSHIFELNGDSLILHKAPVQIAEKYAVKILSVESGYNKEYQQYKILITDKPLSPKYQSQPVEDDGIQLRKINSLADAVGFLTHFPVHIEVLIKLGPELQQLCSSLLSDSLQVVREKVHDTMSCYWMTLLKTHPLDRQRDAHFQNLLSISLENFIMSRLHDLVFQMVCNKHNEDDAQILGLVKELASAGVTADQLGAPEDFAIPLPAAVVELASLDSLNCPVDKLSCLRTTLDLILAELKGAIVDAHSVLSKDSQMPTLMTDDLIPLLVTVIIQAKPLHMASNLYYMENFQWTLSPSDATSFSLVTFKAAIQELLTLKPKELRPRSEKVRRELRLEDLMKVTVEVGQRFERSGERREEIPISPLDRQMERITAMIEASTQDLNDETLHLTEDVDQNKHVTGGFLSSLQSNLGTCFTNQEEY</sequence>
<protein>
    <recommendedName>
        <fullName evidence="1">VPS9 domain-containing protein</fullName>
    </recommendedName>
</protein>
<accession>A0A2J7PRD9</accession>
<dbReference type="SUPFAM" id="SSF109993">
    <property type="entry name" value="VPS9 domain"/>
    <property type="match status" value="1"/>
</dbReference>
<dbReference type="Pfam" id="PF02204">
    <property type="entry name" value="VPS9"/>
    <property type="match status" value="1"/>
</dbReference>
<evidence type="ECO:0000313" key="2">
    <source>
        <dbReference type="EMBL" id="PNF18905.1"/>
    </source>
</evidence>
<feature type="domain" description="VPS9" evidence="1">
    <location>
        <begin position="243"/>
        <end position="394"/>
    </location>
</feature>
<evidence type="ECO:0000259" key="1">
    <source>
        <dbReference type="PROSITE" id="PS51205"/>
    </source>
</evidence>
<dbReference type="PANTHER" id="PTHR24170">
    <property type="entry name" value="ANKYRIN REPEAT DOMAIN-CONTAINING PROTEIN 27"/>
    <property type="match status" value="1"/>
</dbReference>